<organism evidence="1 2">
    <name type="scientific">Rhodnius prolixus</name>
    <name type="common">Triatomid bug</name>
    <dbReference type="NCBI Taxonomy" id="13249"/>
    <lineage>
        <taxon>Eukaryota</taxon>
        <taxon>Metazoa</taxon>
        <taxon>Ecdysozoa</taxon>
        <taxon>Arthropoda</taxon>
        <taxon>Hexapoda</taxon>
        <taxon>Insecta</taxon>
        <taxon>Pterygota</taxon>
        <taxon>Neoptera</taxon>
        <taxon>Paraneoptera</taxon>
        <taxon>Hemiptera</taxon>
        <taxon>Heteroptera</taxon>
        <taxon>Panheteroptera</taxon>
        <taxon>Cimicomorpha</taxon>
        <taxon>Reduviidae</taxon>
        <taxon>Triatominae</taxon>
        <taxon>Rhodnius</taxon>
    </lineage>
</organism>
<evidence type="ECO:0000313" key="2">
    <source>
        <dbReference type="Proteomes" id="UP000015103"/>
    </source>
</evidence>
<dbReference type="VEuPathDB" id="VectorBase:RPRC005601"/>
<evidence type="ECO:0008006" key="3">
    <source>
        <dbReference type="Google" id="ProtNLM"/>
    </source>
</evidence>
<dbReference type="InParanoid" id="T1HNH7"/>
<dbReference type="AlphaFoldDB" id="T1HNH7"/>
<proteinExistence type="predicted"/>
<accession>T1HNH7</accession>
<dbReference type="SUPFAM" id="SSF53098">
    <property type="entry name" value="Ribonuclease H-like"/>
    <property type="match status" value="1"/>
</dbReference>
<keyword evidence="2" id="KW-1185">Reference proteome</keyword>
<dbReference type="EMBL" id="ACPB03012900">
    <property type="status" value="NOT_ANNOTATED_CDS"/>
    <property type="molecule type" value="Genomic_DNA"/>
</dbReference>
<dbReference type="Proteomes" id="UP000015103">
    <property type="component" value="Unassembled WGS sequence"/>
</dbReference>
<sequence>MEPVKNSVNSETELRALAVETLGECYPSPPWTHIYTGGSAEGATENAGAGVYGTNFQFSEPVGTWASNFDGEIRAILIGLRYVVERKLDQVVFLCDSQAALIAVTGAQSGVSADDGYSGIALRLCKDSSCQDAKPARELVRERGITGWFFNNYQQCDLGHTIWKLGYFSGNMFALNMPIQCIVKPKFRVEYLKSKGSSTSHNCLFNFFIIFPNSSPDFQGKSCQNVGSSYYVEAVGVQNVVLQESLKP</sequence>
<dbReference type="InterPro" id="IPR012337">
    <property type="entry name" value="RNaseH-like_sf"/>
</dbReference>
<reference evidence="1" key="1">
    <citation type="submission" date="2015-05" db="UniProtKB">
        <authorList>
            <consortium name="EnsemblMetazoa"/>
        </authorList>
    </citation>
    <scope>IDENTIFICATION</scope>
</reference>
<dbReference type="HOGENOM" id="CLU_1121297_0_0_1"/>
<evidence type="ECO:0000313" key="1">
    <source>
        <dbReference type="EnsemblMetazoa" id="RPRC005601-PA"/>
    </source>
</evidence>
<dbReference type="Gene3D" id="3.30.420.10">
    <property type="entry name" value="Ribonuclease H-like superfamily/Ribonuclease H"/>
    <property type="match status" value="1"/>
</dbReference>
<name>T1HNH7_RHOPR</name>
<dbReference type="InterPro" id="IPR036397">
    <property type="entry name" value="RNaseH_sf"/>
</dbReference>
<dbReference type="GO" id="GO:0003676">
    <property type="term" value="F:nucleic acid binding"/>
    <property type="evidence" value="ECO:0007669"/>
    <property type="project" value="InterPro"/>
</dbReference>
<dbReference type="EnsemblMetazoa" id="RPRC005601-RA">
    <property type="protein sequence ID" value="RPRC005601-PA"/>
    <property type="gene ID" value="RPRC005601"/>
</dbReference>
<protein>
    <recommendedName>
        <fullName evidence="3">RNase H type-1 domain-containing protein</fullName>
    </recommendedName>
</protein>